<proteinExistence type="predicted"/>
<accession>A0A2A2K561</accession>
<dbReference type="Proteomes" id="UP000218231">
    <property type="component" value="Unassembled WGS sequence"/>
</dbReference>
<evidence type="ECO:0000313" key="1">
    <source>
        <dbReference type="EMBL" id="PAV69051.1"/>
    </source>
</evidence>
<comment type="caution">
    <text evidence="1">The sequence shown here is derived from an EMBL/GenBank/DDBJ whole genome shotgun (WGS) entry which is preliminary data.</text>
</comment>
<sequence length="104" mass="10944">MQILADGHFGGFETLGQGVDTDLALLIEQGQDIVAPLRAFDIALACTRNAQLSHFNHLGNGRARCGSGSGLDFHRGNQGVVGANEHVMVPAPMLLRAPISASPR</sequence>
<dbReference type="AlphaFoldDB" id="A0A2A2K561"/>
<keyword evidence="2" id="KW-1185">Reference proteome</keyword>
<protein>
    <submittedName>
        <fullName evidence="1">Uncharacterized protein</fullName>
    </submittedName>
</protein>
<dbReference type="EMBL" id="LIAE01009615">
    <property type="protein sequence ID" value="PAV69051.1"/>
    <property type="molecule type" value="Genomic_DNA"/>
</dbReference>
<reference evidence="1 2" key="1">
    <citation type="journal article" date="2017" name="Curr. Biol.">
        <title>Genome architecture and evolution of a unichromosomal asexual nematode.</title>
        <authorList>
            <person name="Fradin H."/>
            <person name="Zegar C."/>
            <person name="Gutwein M."/>
            <person name="Lucas J."/>
            <person name="Kovtun M."/>
            <person name="Corcoran D."/>
            <person name="Baugh L.R."/>
            <person name="Kiontke K."/>
            <person name="Gunsalus K."/>
            <person name="Fitch D.H."/>
            <person name="Piano F."/>
        </authorList>
    </citation>
    <scope>NUCLEOTIDE SEQUENCE [LARGE SCALE GENOMIC DNA]</scope>
    <source>
        <strain evidence="1">PF1309</strain>
    </source>
</reference>
<gene>
    <name evidence="1" type="ORF">WR25_26275</name>
</gene>
<evidence type="ECO:0000313" key="2">
    <source>
        <dbReference type="Proteomes" id="UP000218231"/>
    </source>
</evidence>
<organism evidence="1 2">
    <name type="scientific">Diploscapter pachys</name>
    <dbReference type="NCBI Taxonomy" id="2018661"/>
    <lineage>
        <taxon>Eukaryota</taxon>
        <taxon>Metazoa</taxon>
        <taxon>Ecdysozoa</taxon>
        <taxon>Nematoda</taxon>
        <taxon>Chromadorea</taxon>
        <taxon>Rhabditida</taxon>
        <taxon>Rhabditina</taxon>
        <taxon>Rhabditomorpha</taxon>
        <taxon>Rhabditoidea</taxon>
        <taxon>Rhabditidae</taxon>
        <taxon>Diploscapter</taxon>
    </lineage>
</organism>
<name>A0A2A2K561_9BILA</name>